<name>A0A0Q3QND5_9BACI</name>
<accession>A0A0Q3QND5</accession>
<evidence type="ECO:0000313" key="3">
    <source>
        <dbReference type="Proteomes" id="UP000050996"/>
    </source>
</evidence>
<dbReference type="InterPro" id="IPR016181">
    <property type="entry name" value="Acyl_CoA_acyltransferase"/>
</dbReference>
<gene>
    <name evidence="2" type="ORF">AN957_14500</name>
</gene>
<dbReference type="SUPFAM" id="SSF55729">
    <property type="entry name" value="Acyl-CoA N-acyltransferases (Nat)"/>
    <property type="match status" value="1"/>
</dbReference>
<dbReference type="PANTHER" id="PTHR43415">
    <property type="entry name" value="SPERMIDINE N(1)-ACETYLTRANSFERASE"/>
    <property type="match status" value="1"/>
</dbReference>
<comment type="caution">
    <text evidence="2">The sequence shown here is derived from an EMBL/GenBank/DDBJ whole genome shotgun (WGS) entry which is preliminary data.</text>
</comment>
<dbReference type="InterPro" id="IPR000182">
    <property type="entry name" value="GNAT_dom"/>
</dbReference>
<dbReference type="EMBL" id="LJIX01000006">
    <property type="protein sequence ID" value="KQL19657.1"/>
    <property type="molecule type" value="Genomic_DNA"/>
</dbReference>
<proteinExistence type="predicted"/>
<dbReference type="GO" id="GO:0016747">
    <property type="term" value="F:acyltransferase activity, transferring groups other than amino-acyl groups"/>
    <property type="evidence" value="ECO:0007669"/>
    <property type="project" value="InterPro"/>
</dbReference>
<dbReference type="Gene3D" id="3.40.630.30">
    <property type="match status" value="1"/>
</dbReference>
<dbReference type="PANTHER" id="PTHR43415:SF3">
    <property type="entry name" value="GNAT-FAMILY ACETYLTRANSFERASE"/>
    <property type="match status" value="1"/>
</dbReference>
<feature type="domain" description="N-acetyltransferase" evidence="1">
    <location>
        <begin position="3"/>
        <end position="156"/>
    </location>
</feature>
<evidence type="ECO:0000259" key="1">
    <source>
        <dbReference type="PROSITE" id="PS51186"/>
    </source>
</evidence>
<keyword evidence="3" id="KW-1185">Reference proteome</keyword>
<dbReference type="RefSeq" id="WP_053476192.1">
    <property type="nucleotide sequence ID" value="NZ_CP041305.1"/>
</dbReference>
<dbReference type="PATRIC" id="fig|1637975.4.peg.2773"/>
<dbReference type="Pfam" id="PF00583">
    <property type="entry name" value="Acetyltransf_1"/>
    <property type="match status" value="1"/>
</dbReference>
<dbReference type="STRING" id="1637975.AN957_14500"/>
<dbReference type="PROSITE" id="PS51186">
    <property type="entry name" value="GNAT"/>
    <property type="match status" value="1"/>
</dbReference>
<reference evidence="2 3" key="1">
    <citation type="submission" date="2015-09" db="EMBL/GenBank/DDBJ databases">
        <title>Genome sequencing project for genomic taxonomy and phylogenomics of Bacillus-like bacteria.</title>
        <authorList>
            <person name="Liu B."/>
            <person name="Wang J."/>
            <person name="Zhu Y."/>
            <person name="Liu G."/>
            <person name="Chen Q."/>
            <person name="Chen Z."/>
            <person name="Lan J."/>
            <person name="Che J."/>
            <person name="Ge C."/>
            <person name="Shi H."/>
            <person name="Pan Z."/>
            <person name="Liu X."/>
        </authorList>
    </citation>
    <scope>NUCLEOTIDE SEQUENCE [LARGE SCALE GENOMIC DNA]</scope>
    <source>
        <strain evidence="2 3">FJAT-18043</strain>
    </source>
</reference>
<evidence type="ECO:0000313" key="2">
    <source>
        <dbReference type="EMBL" id="KQL19657.1"/>
    </source>
</evidence>
<protein>
    <recommendedName>
        <fullName evidence="1">N-acetyltransferase domain-containing protein</fullName>
    </recommendedName>
</protein>
<dbReference type="Proteomes" id="UP000050996">
    <property type="component" value="Unassembled WGS sequence"/>
</dbReference>
<sequence length="156" mass="18295">MQFYIRRMTELFAVEILSWKYEAPYDFYNNDLCSDNIRELLNQTYYAVVNDNDQLIGFFCIGSAAQVPIGYEFGAYSDDHIDIGLGMKPELTGNGFGYTFLAYILQYINETYTDKTIRLTVAKFNHRAIHLYEKFGFKRKIEFKNNSTIFTTMLKE</sequence>
<dbReference type="AlphaFoldDB" id="A0A0Q3QND5"/>
<organism evidence="2 3">
    <name type="scientific">Cytobacillus solani</name>
    <dbReference type="NCBI Taxonomy" id="1637975"/>
    <lineage>
        <taxon>Bacteria</taxon>
        <taxon>Bacillati</taxon>
        <taxon>Bacillota</taxon>
        <taxon>Bacilli</taxon>
        <taxon>Bacillales</taxon>
        <taxon>Bacillaceae</taxon>
        <taxon>Cytobacillus</taxon>
    </lineage>
</organism>